<feature type="compositionally biased region" description="Polar residues" evidence="1">
    <location>
        <begin position="34"/>
        <end position="48"/>
    </location>
</feature>
<feature type="compositionally biased region" description="Basic and acidic residues" evidence="1">
    <location>
        <begin position="17"/>
        <end position="32"/>
    </location>
</feature>
<organism evidence="2 3">
    <name type="scientific">Ceratodon purpureus</name>
    <name type="common">Fire moss</name>
    <name type="synonym">Dicranum purpureum</name>
    <dbReference type="NCBI Taxonomy" id="3225"/>
    <lineage>
        <taxon>Eukaryota</taxon>
        <taxon>Viridiplantae</taxon>
        <taxon>Streptophyta</taxon>
        <taxon>Embryophyta</taxon>
        <taxon>Bryophyta</taxon>
        <taxon>Bryophytina</taxon>
        <taxon>Bryopsida</taxon>
        <taxon>Dicranidae</taxon>
        <taxon>Pseudoditrichales</taxon>
        <taxon>Ditrichaceae</taxon>
        <taxon>Ceratodon</taxon>
    </lineage>
</organism>
<dbReference type="AlphaFoldDB" id="A0A8T0GUB8"/>
<protein>
    <submittedName>
        <fullName evidence="2">Uncharacterized protein</fullName>
    </submittedName>
</protein>
<dbReference type="EMBL" id="CM026430">
    <property type="protein sequence ID" value="KAG0561949.1"/>
    <property type="molecule type" value="Genomic_DNA"/>
</dbReference>
<sequence>NVSVNTPTTRQSTSKPSHSDVRIDHCQLDRRPPNSINRQRSKPAQISKSKFHSPNPEPDHNEFAAHADASVGCSPASTYPSAHVILSFAEMKTLAPEADGEVSGR</sequence>
<evidence type="ECO:0000256" key="1">
    <source>
        <dbReference type="SAM" id="MobiDB-lite"/>
    </source>
</evidence>
<feature type="compositionally biased region" description="Polar residues" evidence="1">
    <location>
        <begin position="1"/>
        <end position="16"/>
    </location>
</feature>
<evidence type="ECO:0000313" key="2">
    <source>
        <dbReference type="EMBL" id="KAG0561949.1"/>
    </source>
</evidence>
<feature type="non-terminal residue" evidence="2">
    <location>
        <position position="1"/>
    </location>
</feature>
<dbReference type="Proteomes" id="UP000822688">
    <property type="component" value="Chromosome 9"/>
</dbReference>
<keyword evidence="3" id="KW-1185">Reference proteome</keyword>
<proteinExistence type="predicted"/>
<evidence type="ECO:0000313" key="3">
    <source>
        <dbReference type="Proteomes" id="UP000822688"/>
    </source>
</evidence>
<gene>
    <name evidence="2" type="ORF">KC19_9G105500</name>
</gene>
<name>A0A8T0GUB8_CERPU</name>
<feature type="region of interest" description="Disordered" evidence="1">
    <location>
        <begin position="1"/>
        <end position="67"/>
    </location>
</feature>
<comment type="caution">
    <text evidence="2">The sequence shown here is derived from an EMBL/GenBank/DDBJ whole genome shotgun (WGS) entry which is preliminary data.</text>
</comment>
<accession>A0A8T0GUB8</accession>
<reference evidence="2" key="1">
    <citation type="submission" date="2020-06" db="EMBL/GenBank/DDBJ databases">
        <title>WGS assembly of Ceratodon purpureus strain R40.</title>
        <authorList>
            <person name="Carey S.B."/>
            <person name="Jenkins J."/>
            <person name="Shu S."/>
            <person name="Lovell J.T."/>
            <person name="Sreedasyam A."/>
            <person name="Maumus F."/>
            <person name="Tiley G.P."/>
            <person name="Fernandez-Pozo N."/>
            <person name="Barry K."/>
            <person name="Chen C."/>
            <person name="Wang M."/>
            <person name="Lipzen A."/>
            <person name="Daum C."/>
            <person name="Saski C.A."/>
            <person name="Payton A.C."/>
            <person name="Mcbreen J.C."/>
            <person name="Conrad R.E."/>
            <person name="Kollar L.M."/>
            <person name="Olsson S."/>
            <person name="Huttunen S."/>
            <person name="Landis J.B."/>
            <person name="Wickett N.J."/>
            <person name="Johnson M.G."/>
            <person name="Rensing S.A."/>
            <person name="Grimwood J."/>
            <person name="Schmutz J."/>
            <person name="Mcdaniel S.F."/>
        </authorList>
    </citation>
    <scope>NUCLEOTIDE SEQUENCE</scope>
    <source>
        <strain evidence="2">R40</strain>
    </source>
</reference>